<feature type="region of interest" description="Disordered" evidence="1">
    <location>
        <begin position="74"/>
        <end position="97"/>
    </location>
</feature>
<dbReference type="AlphaFoldDB" id="A0A2B7WN62"/>
<comment type="caution">
    <text evidence="2">The sequence shown here is derived from an EMBL/GenBank/DDBJ whole genome shotgun (WGS) entry which is preliminary data.</text>
</comment>
<evidence type="ECO:0000313" key="3">
    <source>
        <dbReference type="Proteomes" id="UP000223968"/>
    </source>
</evidence>
<name>A0A2B7WN62_9EURO</name>
<feature type="compositionally biased region" description="Pro residues" evidence="1">
    <location>
        <begin position="78"/>
        <end position="97"/>
    </location>
</feature>
<organism evidence="2 3">
    <name type="scientific">Helicocarpus griseus UAMH5409</name>
    <dbReference type="NCBI Taxonomy" id="1447875"/>
    <lineage>
        <taxon>Eukaryota</taxon>
        <taxon>Fungi</taxon>
        <taxon>Dikarya</taxon>
        <taxon>Ascomycota</taxon>
        <taxon>Pezizomycotina</taxon>
        <taxon>Eurotiomycetes</taxon>
        <taxon>Eurotiomycetidae</taxon>
        <taxon>Onygenales</taxon>
        <taxon>Ajellomycetaceae</taxon>
        <taxon>Helicocarpus</taxon>
    </lineage>
</organism>
<reference evidence="2 3" key="1">
    <citation type="submission" date="2017-10" db="EMBL/GenBank/DDBJ databases">
        <title>Comparative genomics in systemic dimorphic fungi from Ajellomycetaceae.</title>
        <authorList>
            <person name="Munoz J.F."/>
            <person name="Mcewen J.G."/>
            <person name="Clay O.K."/>
            <person name="Cuomo C.A."/>
        </authorList>
    </citation>
    <scope>NUCLEOTIDE SEQUENCE [LARGE SCALE GENOMIC DNA]</scope>
    <source>
        <strain evidence="2 3">UAMH5409</strain>
    </source>
</reference>
<dbReference type="EMBL" id="PDNB01000233">
    <property type="protein sequence ID" value="PGG98062.1"/>
    <property type="molecule type" value="Genomic_DNA"/>
</dbReference>
<dbReference type="OrthoDB" id="5207784at2759"/>
<sequence length="294" mass="31864">MDLPRAKSPDQPPAYSDIVNLPSSSRDILPPTALTITGSTISADSIPLYRLSNDIQSLSQKISSVLFERVEPAHAQPSPAPFPEKAPPEFSPSPAPAPTQTTPLLYLVHPLHAQYRTDLPAYYLTSLSHSMPGNIRLATTKSRLPGHKPEFSALLYRGTDAKSQPLFDDNEDKTQQQHGQLLFGAKTKNWAGAGRYRWVDGEGREVAVEKDIGGRGNVTSEDGVKKLVVTAPIQRGLRDALVAAWMLRVWFERAESKEAKREALDALTPAQASVADMKYLKSTVALAGVGGGGC</sequence>
<accession>A0A2B7WN62</accession>
<protein>
    <submittedName>
        <fullName evidence="2">Uncharacterized protein</fullName>
    </submittedName>
</protein>
<gene>
    <name evidence="2" type="ORF">AJ79_08994</name>
</gene>
<dbReference type="Proteomes" id="UP000223968">
    <property type="component" value="Unassembled WGS sequence"/>
</dbReference>
<evidence type="ECO:0000313" key="2">
    <source>
        <dbReference type="EMBL" id="PGG98062.1"/>
    </source>
</evidence>
<dbReference type="STRING" id="1447875.A0A2B7WN62"/>
<evidence type="ECO:0000256" key="1">
    <source>
        <dbReference type="SAM" id="MobiDB-lite"/>
    </source>
</evidence>
<proteinExistence type="predicted"/>
<feature type="region of interest" description="Disordered" evidence="1">
    <location>
        <begin position="1"/>
        <end position="26"/>
    </location>
</feature>
<keyword evidence="3" id="KW-1185">Reference proteome</keyword>